<keyword evidence="10" id="KW-0496">Mitochondrion</keyword>
<dbReference type="CDD" id="cd22884">
    <property type="entry name" value="TOM22"/>
    <property type="match status" value="1"/>
</dbReference>
<dbReference type="Pfam" id="PF04281">
    <property type="entry name" value="Tom22"/>
    <property type="match status" value="1"/>
</dbReference>
<keyword evidence="12 16" id="KW-0675">Receptor</keyword>
<dbReference type="PANTHER" id="PTHR12504">
    <property type="entry name" value="MITOCHONDRIAL IMPORT RECEPTOR SUBUNIT TOM22"/>
    <property type="match status" value="1"/>
</dbReference>
<sequence length="139" mass="15310">MATVDDIDSGMESQPTSAKDTTPEKKSIEIENDLEDEPDETLSERLLGLGEMFPDSVRKVSCAVAENTTAGVKNLYNFSRNALWIVFSTSIILFAPVIFEVERAQLEELQRNQQKQLLLGPNTAMAGGPGMSLMPPVHR</sequence>
<evidence type="ECO:0000256" key="2">
    <source>
        <dbReference type="ARBA" id="ARBA00009874"/>
    </source>
</evidence>
<feature type="region of interest" description="Disordered" evidence="13">
    <location>
        <begin position="120"/>
        <end position="139"/>
    </location>
</feature>
<feature type="transmembrane region" description="Helical" evidence="14">
    <location>
        <begin position="82"/>
        <end position="101"/>
    </location>
</feature>
<dbReference type="InterPro" id="IPR005683">
    <property type="entry name" value="Tom22"/>
</dbReference>
<evidence type="ECO:0000256" key="3">
    <source>
        <dbReference type="ARBA" id="ARBA00016229"/>
    </source>
</evidence>
<keyword evidence="7" id="KW-0653">Protein transport</keyword>
<evidence type="ECO:0000256" key="5">
    <source>
        <dbReference type="ARBA" id="ARBA00022692"/>
    </source>
</evidence>
<evidence type="ECO:0000256" key="10">
    <source>
        <dbReference type="ARBA" id="ARBA00023128"/>
    </source>
</evidence>
<protein>
    <recommendedName>
        <fullName evidence="3">Mitochondrial import receptor subunit TOM22 homolog</fullName>
    </recommendedName>
</protein>
<organism evidence="15 16">
    <name type="scientific">Nicrophorus vespilloides</name>
    <name type="common">Boreal carrion beetle</name>
    <dbReference type="NCBI Taxonomy" id="110193"/>
    <lineage>
        <taxon>Eukaryota</taxon>
        <taxon>Metazoa</taxon>
        <taxon>Ecdysozoa</taxon>
        <taxon>Arthropoda</taxon>
        <taxon>Hexapoda</taxon>
        <taxon>Insecta</taxon>
        <taxon>Pterygota</taxon>
        <taxon>Neoptera</taxon>
        <taxon>Endopterygota</taxon>
        <taxon>Coleoptera</taxon>
        <taxon>Polyphaga</taxon>
        <taxon>Staphyliniformia</taxon>
        <taxon>Silphidae</taxon>
        <taxon>Nicrophorinae</taxon>
        <taxon>Nicrophorus</taxon>
    </lineage>
</organism>
<evidence type="ECO:0000256" key="12">
    <source>
        <dbReference type="ARBA" id="ARBA00023170"/>
    </source>
</evidence>
<comment type="similarity">
    <text evidence="2">Belongs to the Tom22 family.</text>
</comment>
<name>A0ABM1MN42_NICVS</name>
<evidence type="ECO:0000256" key="6">
    <source>
        <dbReference type="ARBA" id="ARBA00022787"/>
    </source>
</evidence>
<evidence type="ECO:0000256" key="8">
    <source>
        <dbReference type="ARBA" id="ARBA00022989"/>
    </source>
</evidence>
<keyword evidence="9" id="KW-0811">Translocation</keyword>
<dbReference type="Proteomes" id="UP000695000">
    <property type="component" value="Unplaced"/>
</dbReference>
<evidence type="ECO:0000313" key="15">
    <source>
        <dbReference type="Proteomes" id="UP000695000"/>
    </source>
</evidence>
<feature type="compositionally biased region" description="Polar residues" evidence="13">
    <location>
        <begin position="11"/>
        <end position="20"/>
    </location>
</feature>
<dbReference type="RefSeq" id="XP_017775992.1">
    <property type="nucleotide sequence ID" value="XM_017920503.1"/>
</dbReference>
<keyword evidence="6" id="KW-1000">Mitochondrion outer membrane</keyword>
<dbReference type="GeneID" id="108562231"/>
<evidence type="ECO:0000256" key="4">
    <source>
        <dbReference type="ARBA" id="ARBA00022448"/>
    </source>
</evidence>
<evidence type="ECO:0000256" key="14">
    <source>
        <dbReference type="SAM" id="Phobius"/>
    </source>
</evidence>
<feature type="region of interest" description="Disordered" evidence="13">
    <location>
        <begin position="1"/>
        <end position="39"/>
    </location>
</feature>
<dbReference type="PANTHER" id="PTHR12504:SF0">
    <property type="entry name" value="MITOCHONDRIAL IMPORT RECEPTOR SUBUNIT TOM22 HOMOLOG"/>
    <property type="match status" value="1"/>
</dbReference>
<keyword evidence="11 14" id="KW-0472">Membrane</keyword>
<reference evidence="16" key="1">
    <citation type="submission" date="2025-08" db="UniProtKB">
        <authorList>
            <consortium name="RefSeq"/>
        </authorList>
    </citation>
    <scope>IDENTIFICATION</scope>
    <source>
        <tissue evidence="16">Whole Larva</tissue>
    </source>
</reference>
<accession>A0ABM1MN42</accession>
<keyword evidence="8 14" id="KW-1133">Transmembrane helix</keyword>
<gene>
    <name evidence="16" type="primary">LOC108562231</name>
</gene>
<comment type="subcellular location">
    <subcellularLocation>
        <location evidence="1">Mitochondrion outer membrane</location>
        <topology evidence="1">Single-pass membrane protein</topology>
    </subcellularLocation>
</comment>
<feature type="compositionally biased region" description="Acidic residues" evidence="13">
    <location>
        <begin position="30"/>
        <end position="39"/>
    </location>
</feature>
<keyword evidence="5 14" id="KW-0812">Transmembrane</keyword>
<proteinExistence type="inferred from homology"/>
<evidence type="ECO:0000256" key="9">
    <source>
        <dbReference type="ARBA" id="ARBA00023010"/>
    </source>
</evidence>
<evidence type="ECO:0000256" key="11">
    <source>
        <dbReference type="ARBA" id="ARBA00023136"/>
    </source>
</evidence>
<evidence type="ECO:0000256" key="1">
    <source>
        <dbReference type="ARBA" id="ARBA00004572"/>
    </source>
</evidence>
<evidence type="ECO:0000256" key="13">
    <source>
        <dbReference type="SAM" id="MobiDB-lite"/>
    </source>
</evidence>
<keyword evidence="15" id="KW-1185">Reference proteome</keyword>
<evidence type="ECO:0000313" key="16">
    <source>
        <dbReference type="RefSeq" id="XP_017775992.1"/>
    </source>
</evidence>
<evidence type="ECO:0000256" key="7">
    <source>
        <dbReference type="ARBA" id="ARBA00022927"/>
    </source>
</evidence>
<keyword evidence="4" id="KW-0813">Transport</keyword>